<evidence type="ECO:0000256" key="1">
    <source>
        <dbReference type="SAM" id="Phobius"/>
    </source>
</evidence>
<dbReference type="Proteomes" id="UP000534306">
    <property type="component" value="Unassembled WGS sequence"/>
</dbReference>
<gene>
    <name evidence="2" type="ORF">HNR71_001748</name>
    <name evidence="3" type="ORF">HPO96_33170</name>
</gene>
<reference evidence="3 4" key="1">
    <citation type="submission" date="2020-05" db="EMBL/GenBank/DDBJ databases">
        <title>Genome sequence of Kribbella sandramycini ATCC 39419.</title>
        <authorList>
            <person name="Maclea K.S."/>
            <person name="Fair J.L."/>
        </authorList>
    </citation>
    <scope>NUCLEOTIDE SEQUENCE [LARGE SCALE GENOMIC DNA]</scope>
    <source>
        <strain evidence="3 4">ATCC 39419</strain>
    </source>
</reference>
<accession>A0A7Y4P2T2</accession>
<feature type="transmembrane region" description="Helical" evidence="1">
    <location>
        <begin position="36"/>
        <end position="61"/>
    </location>
</feature>
<name>A0A7Y4P2T2_9ACTN</name>
<dbReference type="RefSeq" id="WP_171678345.1">
    <property type="nucleotide sequence ID" value="NZ_BAAAGT010000001.1"/>
</dbReference>
<dbReference type="AlphaFoldDB" id="A0A7Y4P2T2"/>
<reference evidence="2 5" key="2">
    <citation type="submission" date="2020-08" db="EMBL/GenBank/DDBJ databases">
        <title>Sequencing the genomes of 1000 actinobacteria strains.</title>
        <authorList>
            <person name="Klenk H.-P."/>
        </authorList>
    </citation>
    <scope>NUCLEOTIDE SEQUENCE [LARGE SCALE GENOMIC DNA]</scope>
    <source>
        <strain evidence="2 5">DSM 15626</strain>
    </source>
</reference>
<evidence type="ECO:0000313" key="2">
    <source>
        <dbReference type="EMBL" id="MBB6566111.1"/>
    </source>
</evidence>
<dbReference type="Proteomes" id="UP000553957">
    <property type="component" value="Unassembled WGS sequence"/>
</dbReference>
<protein>
    <submittedName>
        <fullName evidence="3">DUF4190 domain-containing protein</fullName>
    </submittedName>
</protein>
<organism evidence="3 4">
    <name type="scientific">Kribbella sandramycini</name>
    <dbReference type="NCBI Taxonomy" id="60450"/>
    <lineage>
        <taxon>Bacteria</taxon>
        <taxon>Bacillati</taxon>
        <taxon>Actinomycetota</taxon>
        <taxon>Actinomycetes</taxon>
        <taxon>Propionibacteriales</taxon>
        <taxon>Kribbellaceae</taxon>
        <taxon>Kribbella</taxon>
    </lineage>
</organism>
<feature type="transmembrane region" description="Helical" evidence="1">
    <location>
        <begin position="73"/>
        <end position="97"/>
    </location>
</feature>
<dbReference type="EMBL" id="JACHKF010000001">
    <property type="protein sequence ID" value="MBB6566111.1"/>
    <property type="molecule type" value="Genomic_DNA"/>
</dbReference>
<comment type="caution">
    <text evidence="3">The sequence shown here is derived from an EMBL/GenBank/DDBJ whole genome shotgun (WGS) entry which is preliminary data.</text>
</comment>
<evidence type="ECO:0000313" key="3">
    <source>
        <dbReference type="EMBL" id="NOL45111.1"/>
    </source>
</evidence>
<evidence type="ECO:0000313" key="4">
    <source>
        <dbReference type="Proteomes" id="UP000534306"/>
    </source>
</evidence>
<keyword evidence="1" id="KW-0472">Membrane</keyword>
<keyword evidence="1" id="KW-1133">Transmembrane helix</keyword>
<sequence>MTQPPPPIQPARPALPSAESWLAGVPTPAQQRQDRYAVAALVTSLPGMVPIAVVLAGIALRRIKRTGGRGKRFAYGALVISLCWVIMTSVAVALGLADRIRTGVGETVPIARVEVGRCFDADLEAETLRQVRIAHCASPHTGEAYATVRAELTGKDAEATQTIATQQCATAFREFIGKPYEDSELDMYFVVQEDRAVADGNVLCLVGMPGKKLTGSVRGSQR</sequence>
<keyword evidence="4" id="KW-1185">Reference proteome</keyword>
<keyword evidence="1" id="KW-0812">Transmembrane</keyword>
<evidence type="ECO:0000313" key="5">
    <source>
        <dbReference type="Proteomes" id="UP000553957"/>
    </source>
</evidence>
<proteinExistence type="predicted"/>
<dbReference type="EMBL" id="JABJRC010000010">
    <property type="protein sequence ID" value="NOL45111.1"/>
    <property type="molecule type" value="Genomic_DNA"/>
</dbReference>